<evidence type="ECO:0000313" key="6">
    <source>
        <dbReference type="EMBL" id="CAG4975281.1"/>
    </source>
</evidence>
<evidence type="ECO:0008006" key="8">
    <source>
        <dbReference type="Google" id="ProtNLM"/>
    </source>
</evidence>
<gene>
    <name evidence="6" type="ORF">LYB30171_01879</name>
</gene>
<reference evidence="6 7" key="1">
    <citation type="submission" date="2021-04" db="EMBL/GenBank/DDBJ databases">
        <authorList>
            <person name="Rodrigo-Torres L."/>
            <person name="Arahal R. D."/>
            <person name="Lucena T."/>
        </authorList>
    </citation>
    <scope>NUCLEOTIDE SEQUENCE [LARGE SCALE GENOMIC DNA]</scope>
    <source>
        <strain evidence="6 7">CECT 30171</strain>
    </source>
</reference>
<dbReference type="PROSITE" id="PS51257">
    <property type="entry name" value="PROKAR_LIPOPROTEIN"/>
    <property type="match status" value="1"/>
</dbReference>
<evidence type="ECO:0000256" key="4">
    <source>
        <dbReference type="SAM" id="MobiDB-lite"/>
    </source>
</evidence>
<evidence type="ECO:0000256" key="5">
    <source>
        <dbReference type="SAM" id="SignalP"/>
    </source>
</evidence>
<feature type="signal peptide" evidence="5">
    <location>
        <begin position="1"/>
        <end position="20"/>
    </location>
</feature>
<keyword evidence="3" id="KW-0325">Glycoprotein</keyword>
<dbReference type="SUPFAM" id="SSF55486">
    <property type="entry name" value="Metalloproteases ('zincins'), catalytic domain"/>
    <property type="match status" value="1"/>
</dbReference>
<dbReference type="PROSITE" id="PS52011">
    <property type="entry name" value="PEPTIDASE_M2"/>
    <property type="match status" value="1"/>
</dbReference>
<evidence type="ECO:0000313" key="7">
    <source>
        <dbReference type="Proteomes" id="UP000680116"/>
    </source>
</evidence>
<feature type="region of interest" description="Disordered" evidence="4">
    <location>
        <begin position="643"/>
        <end position="714"/>
    </location>
</feature>
<dbReference type="PANTHER" id="PTHR10514">
    <property type="entry name" value="ANGIOTENSIN-CONVERTING ENZYME"/>
    <property type="match status" value="1"/>
</dbReference>
<feature type="compositionally biased region" description="Basic and acidic residues" evidence="4">
    <location>
        <begin position="697"/>
        <end position="714"/>
    </location>
</feature>
<dbReference type="Pfam" id="PF01401">
    <property type="entry name" value="Peptidase_M2"/>
    <property type="match status" value="1"/>
</dbReference>
<dbReference type="Gene3D" id="1.10.1370.30">
    <property type="match status" value="2"/>
</dbReference>
<organism evidence="6 7">
    <name type="scientific">Novilysobacter luteus</name>
    <dbReference type="NCBI Taxonomy" id="2822368"/>
    <lineage>
        <taxon>Bacteria</taxon>
        <taxon>Pseudomonadati</taxon>
        <taxon>Pseudomonadota</taxon>
        <taxon>Gammaproteobacteria</taxon>
        <taxon>Lysobacterales</taxon>
        <taxon>Lysobacteraceae</taxon>
        <taxon>Novilysobacter</taxon>
    </lineage>
</organism>
<dbReference type="PANTHER" id="PTHR10514:SF27">
    <property type="entry name" value="ANGIOTENSIN-CONVERTING ENZYME"/>
    <property type="match status" value="1"/>
</dbReference>
<dbReference type="CDD" id="cd06461">
    <property type="entry name" value="M2_ACE"/>
    <property type="match status" value="1"/>
</dbReference>
<keyword evidence="1 5" id="KW-0732">Signal</keyword>
<feature type="compositionally biased region" description="Low complexity" evidence="4">
    <location>
        <begin position="26"/>
        <end position="41"/>
    </location>
</feature>
<keyword evidence="2" id="KW-1015">Disulfide bond</keyword>
<evidence type="ECO:0000256" key="2">
    <source>
        <dbReference type="ARBA" id="ARBA00023157"/>
    </source>
</evidence>
<proteinExistence type="predicted"/>
<dbReference type="RefSeq" id="WP_215218434.1">
    <property type="nucleotide sequence ID" value="NZ_OU015430.1"/>
</dbReference>
<dbReference type="InterPro" id="IPR001548">
    <property type="entry name" value="Peptidase_M2"/>
</dbReference>
<sequence length="714" mass="78722">MKPVRALLALSITAAVVGLAACDRAPTPGTDRGATPAAATAPEDETADQFIARVNAELKAMYPQMTAAQWLSSTYIIDDSKLLAAAANERYLSQLNSWIEQAKRFEGQEMSPQTARSIQLLKLGTSMPAPTDPAKLAELTRIAADMEGMYGAGEYCTGEGEARNCRQLGALEDVLRNSRDYDEQLEAWRGWHTISKPMRDDYTRFVELVNLGADEMGFADAGEMWRSGYDMSPVEIAAETDRLWTQVKPLYEDLHCYTRTRLAAEYGEDKAQVAGGMLPAHLLGNMWQQDWGNLWDIVVPYENAGKLDITSALESRYQQIHAQKLAQHTGDRSPSSLANIEHEAQEAAARQMTKRAEDFYTSLGLQKLPESYWENTQFIKPRDRDVVCHASAWDMNMEGDVRTKMCIKPNEEDFTTIYHELGHLYYDLAYNKQPPLFQAGAHDGFHEAIGDTIVLAMTPKYLESIGLVDAQQQSEQALINAQMRMALAKVSFLPFGLMIDRWRWGVFDGSIAPDQYNAAWWDLKAKYQGVAPVEARGEEFFDAGAKYHVPGNTPYTRYFLAHVLQFQFYKSLCDAAGYTGPLHECSFYGNKAAGAKLQAMLDKGASQPWQSTLEELTGGGKMDASAVLEYFAPLQDWLKQQNEGQTCGWQASADASPAKPAAAPAADANTKPKADAAADADAAAKPKADANADTDTDADKAKTEAKPAGEAERG</sequence>
<feature type="compositionally biased region" description="Basic and acidic residues" evidence="4">
    <location>
        <begin position="670"/>
        <end position="690"/>
    </location>
</feature>
<dbReference type="Proteomes" id="UP000680116">
    <property type="component" value="Chromosome"/>
</dbReference>
<protein>
    <recommendedName>
        <fullName evidence="8">Peptidyl-dipeptidase A</fullName>
    </recommendedName>
</protein>
<evidence type="ECO:0000256" key="1">
    <source>
        <dbReference type="ARBA" id="ARBA00022729"/>
    </source>
</evidence>
<accession>A0ABM8UH23</accession>
<keyword evidence="7" id="KW-1185">Reference proteome</keyword>
<dbReference type="EMBL" id="OU015430">
    <property type="protein sequence ID" value="CAG4975281.1"/>
    <property type="molecule type" value="Genomic_DNA"/>
</dbReference>
<feature type="compositionally biased region" description="Low complexity" evidence="4">
    <location>
        <begin position="651"/>
        <end position="669"/>
    </location>
</feature>
<name>A0ABM8UH23_9GAMM</name>
<feature type="chain" id="PRO_5045625631" description="Peptidyl-dipeptidase A" evidence="5">
    <location>
        <begin position="21"/>
        <end position="714"/>
    </location>
</feature>
<evidence type="ECO:0000256" key="3">
    <source>
        <dbReference type="ARBA" id="ARBA00023180"/>
    </source>
</evidence>
<feature type="region of interest" description="Disordered" evidence="4">
    <location>
        <begin position="26"/>
        <end position="46"/>
    </location>
</feature>